<dbReference type="EMBL" id="OW240912">
    <property type="protein sequence ID" value="CAH2220739.1"/>
    <property type="molecule type" value="Genomic_DNA"/>
</dbReference>
<evidence type="ECO:0000313" key="1">
    <source>
        <dbReference type="EMBL" id="CAH2220739.1"/>
    </source>
</evidence>
<accession>A0AAD1R0N5</accession>
<evidence type="ECO:0000313" key="2">
    <source>
        <dbReference type="Proteomes" id="UP001295444"/>
    </source>
</evidence>
<dbReference type="AlphaFoldDB" id="A0AAD1R0N5"/>
<gene>
    <name evidence="1" type="ORF">PECUL_23A041014</name>
</gene>
<dbReference type="Proteomes" id="UP001295444">
    <property type="component" value="Chromosome 01"/>
</dbReference>
<protein>
    <submittedName>
        <fullName evidence="1">Uncharacterized protein</fullName>
    </submittedName>
</protein>
<name>A0AAD1R0N5_PELCU</name>
<keyword evidence="2" id="KW-1185">Reference proteome</keyword>
<reference evidence="1" key="1">
    <citation type="submission" date="2022-03" db="EMBL/GenBank/DDBJ databases">
        <authorList>
            <person name="Alioto T."/>
            <person name="Alioto T."/>
            <person name="Gomez Garrido J."/>
        </authorList>
    </citation>
    <scope>NUCLEOTIDE SEQUENCE</scope>
</reference>
<proteinExistence type="predicted"/>
<organism evidence="1 2">
    <name type="scientific">Pelobates cultripes</name>
    <name type="common">Western spadefoot toad</name>
    <dbReference type="NCBI Taxonomy" id="61616"/>
    <lineage>
        <taxon>Eukaryota</taxon>
        <taxon>Metazoa</taxon>
        <taxon>Chordata</taxon>
        <taxon>Craniata</taxon>
        <taxon>Vertebrata</taxon>
        <taxon>Euteleostomi</taxon>
        <taxon>Amphibia</taxon>
        <taxon>Batrachia</taxon>
        <taxon>Anura</taxon>
        <taxon>Pelobatoidea</taxon>
        <taxon>Pelobatidae</taxon>
        <taxon>Pelobates</taxon>
    </lineage>
</organism>
<sequence length="67" mass="7189">MADLRVQRQKVLYSCPTGGTGGDITMVVIETLDVPGHHPNTGPMLPVNDLAIPRSTTKILSNSLIFT</sequence>